<dbReference type="Pfam" id="PF09827">
    <property type="entry name" value="CRISPR_Cas2"/>
    <property type="match status" value="1"/>
</dbReference>
<keyword evidence="5 9" id="KW-0255">Endonuclease</keyword>
<dbReference type="InterPro" id="IPR019199">
    <property type="entry name" value="Virulence_VapD/CRISPR_Cas2"/>
</dbReference>
<dbReference type="InterPro" id="IPR021127">
    <property type="entry name" value="CRISPR_associated_Cas2"/>
</dbReference>
<evidence type="ECO:0000256" key="10">
    <source>
        <dbReference type="PIRNR" id="PIRNR032582"/>
    </source>
</evidence>
<comment type="similarity">
    <text evidence="2 9 10">Belongs to the CRISPR-associated endoribonuclease Cas2 protein family.</text>
</comment>
<evidence type="ECO:0000256" key="5">
    <source>
        <dbReference type="ARBA" id="ARBA00022759"/>
    </source>
</evidence>
<dbReference type="Gene3D" id="3.30.70.240">
    <property type="match status" value="1"/>
</dbReference>
<keyword evidence="4 9" id="KW-0479">Metal-binding</keyword>
<dbReference type="SUPFAM" id="SSF143430">
    <property type="entry name" value="TTP0101/SSO1404-like"/>
    <property type="match status" value="1"/>
</dbReference>
<evidence type="ECO:0000256" key="2">
    <source>
        <dbReference type="ARBA" id="ARBA00009959"/>
    </source>
</evidence>
<keyword evidence="8 9" id="KW-0051">Antiviral defense</keyword>
<keyword evidence="7 9" id="KW-0460">Magnesium</keyword>
<proteinExistence type="inferred from homology"/>
<evidence type="ECO:0000256" key="6">
    <source>
        <dbReference type="ARBA" id="ARBA00022801"/>
    </source>
</evidence>
<feature type="binding site" evidence="9">
    <location>
        <position position="8"/>
    </location>
    <ligand>
        <name>Mg(2+)</name>
        <dbReference type="ChEBI" id="CHEBI:18420"/>
        <note>catalytic</note>
    </ligand>
</feature>
<keyword evidence="3 9" id="KW-0540">Nuclease</keyword>
<dbReference type="GO" id="GO:0051607">
    <property type="term" value="P:defense response to virus"/>
    <property type="evidence" value="ECO:0007669"/>
    <property type="project" value="UniProtKB-UniRule"/>
</dbReference>
<organism evidence="11 12">
    <name type="scientific">Amycolatopsis thailandensis</name>
    <dbReference type="NCBI Taxonomy" id="589330"/>
    <lineage>
        <taxon>Bacteria</taxon>
        <taxon>Bacillati</taxon>
        <taxon>Actinomycetota</taxon>
        <taxon>Actinomycetes</taxon>
        <taxon>Pseudonocardiales</taxon>
        <taxon>Pseudonocardiaceae</taxon>
        <taxon>Amycolatopsis</taxon>
    </lineage>
</organism>
<evidence type="ECO:0000256" key="9">
    <source>
        <dbReference type="HAMAP-Rule" id="MF_01471"/>
    </source>
</evidence>
<dbReference type="HAMAP" id="MF_01471">
    <property type="entry name" value="Cas2"/>
    <property type="match status" value="1"/>
</dbReference>
<protein>
    <recommendedName>
        <fullName evidence="9">CRISPR-associated endoribonuclease Cas2</fullName>
        <ecNumber evidence="9">3.1.-.-</ecNumber>
    </recommendedName>
</protein>
<keyword evidence="6 9" id="KW-0378">Hydrolase</keyword>
<dbReference type="OrthoDB" id="9798176at2"/>
<dbReference type="GO" id="GO:0043571">
    <property type="term" value="P:maintenance of CRISPR repeat elements"/>
    <property type="evidence" value="ECO:0007669"/>
    <property type="project" value="UniProtKB-UniRule"/>
</dbReference>
<dbReference type="PANTHER" id="PTHR34405">
    <property type="entry name" value="CRISPR-ASSOCIATED ENDORIBONUCLEASE CAS2"/>
    <property type="match status" value="1"/>
</dbReference>
<comment type="subunit">
    <text evidence="9">Homodimer, forms a heterotetramer with a Cas1 homodimer.</text>
</comment>
<keyword evidence="12" id="KW-1185">Reference proteome</keyword>
<dbReference type="PANTHER" id="PTHR34405:SF3">
    <property type="entry name" value="CRISPR-ASSOCIATED ENDORIBONUCLEASE CAS2 3"/>
    <property type="match status" value="1"/>
</dbReference>
<dbReference type="NCBIfam" id="TIGR01573">
    <property type="entry name" value="cas2"/>
    <property type="match status" value="1"/>
</dbReference>
<dbReference type="GO" id="GO:0004521">
    <property type="term" value="F:RNA endonuclease activity"/>
    <property type="evidence" value="ECO:0007669"/>
    <property type="project" value="UniProtKB-UniRule"/>
</dbReference>
<evidence type="ECO:0000256" key="1">
    <source>
        <dbReference type="ARBA" id="ARBA00001946"/>
    </source>
</evidence>
<evidence type="ECO:0000256" key="3">
    <source>
        <dbReference type="ARBA" id="ARBA00022722"/>
    </source>
</evidence>
<dbReference type="AlphaFoldDB" id="A0A229RUL8"/>
<dbReference type="PIRSF" id="PIRSF032582">
    <property type="entry name" value="Cas2"/>
    <property type="match status" value="1"/>
</dbReference>
<name>A0A229RUL8_9PSEU</name>
<dbReference type="EC" id="3.1.-.-" evidence="9"/>
<evidence type="ECO:0000256" key="4">
    <source>
        <dbReference type="ARBA" id="ARBA00022723"/>
    </source>
</evidence>
<sequence>MELLVTYDVDTTTPAGRGRLRQVARSCEAYGIRVQKSVFEIVMSEAELLLLRHRLLDIIHPDLDSIRVYRLTTGSFANASHIGHSPPAGHGTPLIF</sequence>
<comment type="cofactor">
    <cofactor evidence="1 9">
        <name>Mg(2+)</name>
        <dbReference type="ChEBI" id="CHEBI:18420"/>
    </cofactor>
</comment>
<dbReference type="CDD" id="cd09725">
    <property type="entry name" value="Cas2_I_II_III"/>
    <property type="match status" value="1"/>
</dbReference>
<gene>
    <name evidence="9 11" type="primary">cas2</name>
    <name evidence="11" type="ORF">CFP71_28310</name>
</gene>
<evidence type="ECO:0000256" key="7">
    <source>
        <dbReference type="ARBA" id="ARBA00022842"/>
    </source>
</evidence>
<accession>A0A229RUL8</accession>
<evidence type="ECO:0000256" key="8">
    <source>
        <dbReference type="ARBA" id="ARBA00023118"/>
    </source>
</evidence>
<reference evidence="11 12" key="1">
    <citation type="submission" date="2017-07" db="EMBL/GenBank/DDBJ databases">
        <title>Amycolatopsis thailandensis Genome sequencing and assembly.</title>
        <authorList>
            <person name="Kaur N."/>
            <person name="Mayilraj S."/>
        </authorList>
    </citation>
    <scope>NUCLEOTIDE SEQUENCE [LARGE SCALE GENOMIC DNA]</scope>
    <source>
        <strain evidence="11 12">JCM 16380</strain>
    </source>
</reference>
<dbReference type="GO" id="GO:0016787">
    <property type="term" value="F:hydrolase activity"/>
    <property type="evidence" value="ECO:0007669"/>
    <property type="project" value="UniProtKB-KW"/>
</dbReference>
<comment type="caution">
    <text evidence="11">The sequence shown here is derived from an EMBL/GenBank/DDBJ whole genome shotgun (WGS) entry which is preliminary data.</text>
</comment>
<dbReference type="EMBL" id="NMQT01000102">
    <property type="protein sequence ID" value="OXM50336.1"/>
    <property type="molecule type" value="Genomic_DNA"/>
</dbReference>
<evidence type="ECO:0000313" key="12">
    <source>
        <dbReference type="Proteomes" id="UP000215223"/>
    </source>
</evidence>
<evidence type="ECO:0000313" key="11">
    <source>
        <dbReference type="EMBL" id="OXM50336.1"/>
    </source>
</evidence>
<dbReference type="RefSeq" id="WP_093936997.1">
    <property type="nucleotide sequence ID" value="NZ_NMQT01000102.1"/>
</dbReference>
<dbReference type="Proteomes" id="UP000215223">
    <property type="component" value="Unassembled WGS sequence"/>
</dbReference>
<comment type="function">
    <text evidence="9">CRISPR (clustered regularly interspaced short palindromic repeat), is an adaptive immune system that provides protection against mobile genetic elements (viruses, transposable elements and conjugative plasmids). CRISPR clusters contain sequences complementary to antecedent mobile elements and target invading nucleic acids. CRISPR clusters are transcribed and processed into CRISPR RNA (crRNA). Functions as a ssRNA-specific endoribonuclease. Involved in the integration of spacer DNA into the CRISPR cassette.</text>
</comment>
<dbReference type="GO" id="GO:0046872">
    <property type="term" value="F:metal ion binding"/>
    <property type="evidence" value="ECO:0007669"/>
    <property type="project" value="UniProtKB-UniRule"/>
</dbReference>